<dbReference type="InterPro" id="IPR008812">
    <property type="entry name" value="Ran_GTP-bd-rel"/>
</dbReference>
<gene>
    <name evidence="2" type="ORF">BDY17DRAFT_294116</name>
</gene>
<dbReference type="Proteomes" id="UP000799767">
    <property type="component" value="Unassembled WGS sequence"/>
</dbReference>
<evidence type="ECO:0000313" key="2">
    <source>
        <dbReference type="EMBL" id="KAF2485709.1"/>
    </source>
</evidence>
<dbReference type="EMBL" id="MU001633">
    <property type="protein sequence ID" value="KAF2485709.1"/>
    <property type="molecule type" value="Genomic_DNA"/>
</dbReference>
<dbReference type="RefSeq" id="XP_033592278.1">
    <property type="nucleotide sequence ID" value="XM_033733089.1"/>
</dbReference>
<feature type="region of interest" description="Disordered" evidence="1">
    <location>
        <begin position="438"/>
        <end position="474"/>
    </location>
</feature>
<evidence type="ECO:0000256" key="1">
    <source>
        <dbReference type="SAM" id="MobiDB-lite"/>
    </source>
</evidence>
<dbReference type="PANTHER" id="PTHR31010">
    <property type="entry name" value="RAN-SPECIFIC GTPASE-ACTIVATING PROTEIN 30-RELATED"/>
    <property type="match status" value="1"/>
</dbReference>
<dbReference type="AlphaFoldDB" id="A0A6A6Q145"/>
<dbReference type="PANTHER" id="PTHR31010:SF2">
    <property type="entry name" value="RAN-SPECIFIC GTPASE-ACTIVATING PROTEIN 30"/>
    <property type="match status" value="1"/>
</dbReference>
<evidence type="ECO:0000313" key="3">
    <source>
        <dbReference type="Proteomes" id="UP000799767"/>
    </source>
</evidence>
<protein>
    <submittedName>
        <fullName evidence="2">RanGTP-binding protein-domain-containing protein</fullName>
    </submittedName>
</protein>
<dbReference type="GO" id="GO:0005634">
    <property type="term" value="C:nucleus"/>
    <property type="evidence" value="ECO:0007669"/>
    <property type="project" value="TreeGrafter"/>
</dbReference>
<dbReference type="GeneID" id="54474091"/>
<sequence length="474" mass="52688">MLFAGHVNRTLDDNGVRATTWKEVVHKARMKLFRVPLGALGNLPGDMQYELSGNGVFAGETGSDFAYQLAIIEDLDDDRVHTMEEDGSLPSSFEDVANAGIRDVVPIHEISKIFYADTGKILNIGEDDDDTNRPVLLIKRDINAEPPRRMLHRSQMSEPRFLDDAEMGAQADEQDEINIQILRESTPSIAANDQQGTMDESKTWKLPANLDPEWMAFEVYTEQSDSDSEVDEPPAFLHPSHQHADSPGTAFTHVFSNMKLKSPSPQPIVHVDSPQPQHPRIKTSLSLLEMLIKLTALQQFRQESHLAIEDELLNFFLEDSATAGAGRDKDVRRKVRNEAVKRVGFDPYDESPVKRRGEVYIASARARAEGDLLEPEVRESIEEACENCGSPSPRSVKHAETPVKMGTPPYLKPSGRMSESVEPEMNGLAKTMSQASLLATPPSTTKGRHMVLRAQSEPKASSPLSREFTHDDEG</sequence>
<reference evidence="2" key="1">
    <citation type="journal article" date="2020" name="Stud. Mycol.">
        <title>101 Dothideomycetes genomes: a test case for predicting lifestyles and emergence of pathogens.</title>
        <authorList>
            <person name="Haridas S."/>
            <person name="Albert R."/>
            <person name="Binder M."/>
            <person name="Bloem J."/>
            <person name="Labutti K."/>
            <person name="Salamov A."/>
            <person name="Andreopoulos B."/>
            <person name="Baker S."/>
            <person name="Barry K."/>
            <person name="Bills G."/>
            <person name="Bluhm B."/>
            <person name="Cannon C."/>
            <person name="Castanera R."/>
            <person name="Culley D."/>
            <person name="Daum C."/>
            <person name="Ezra D."/>
            <person name="Gonzalez J."/>
            <person name="Henrissat B."/>
            <person name="Kuo A."/>
            <person name="Liang C."/>
            <person name="Lipzen A."/>
            <person name="Lutzoni F."/>
            <person name="Magnuson J."/>
            <person name="Mondo S."/>
            <person name="Nolan M."/>
            <person name="Ohm R."/>
            <person name="Pangilinan J."/>
            <person name="Park H.-J."/>
            <person name="Ramirez L."/>
            <person name="Alfaro M."/>
            <person name="Sun H."/>
            <person name="Tritt A."/>
            <person name="Yoshinaga Y."/>
            <person name="Zwiers L.-H."/>
            <person name="Turgeon B."/>
            <person name="Goodwin S."/>
            <person name="Spatafora J."/>
            <person name="Crous P."/>
            <person name="Grigoriev I."/>
        </authorList>
    </citation>
    <scope>NUCLEOTIDE SEQUENCE</scope>
    <source>
        <strain evidence="2">CBS 113389</strain>
    </source>
</reference>
<dbReference type="OrthoDB" id="512915at2759"/>
<accession>A0A6A6Q145</accession>
<keyword evidence="3" id="KW-1185">Reference proteome</keyword>
<dbReference type="Pfam" id="PF05508">
    <property type="entry name" value="Ran-binding"/>
    <property type="match status" value="1"/>
</dbReference>
<proteinExistence type="predicted"/>
<feature type="region of interest" description="Disordered" evidence="1">
    <location>
        <begin position="386"/>
        <end position="425"/>
    </location>
</feature>
<dbReference type="GO" id="GO:0005737">
    <property type="term" value="C:cytoplasm"/>
    <property type="evidence" value="ECO:0007669"/>
    <property type="project" value="TreeGrafter"/>
</dbReference>
<name>A0A6A6Q145_9PEZI</name>
<dbReference type="GO" id="GO:0030695">
    <property type="term" value="F:GTPase regulator activity"/>
    <property type="evidence" value="ECO:0007669"/>
    <property type="project" value="TreeGrafter"/>
</dbReference>
<organism evidence="2 3">
    <name type="scientific">Neohortaea acidophila</name>
    <dbReference type="NCBI Taxonomy" id="245834"/>
    <lineage>
        <taxon>Eukaryota</taxon>
        <taxon>Fungi</taxon>
        <taxon>Dikarya</taxon>
        <taxon>Ascomycota</taxon>
        <taxon>Pezizomycotina</taxon>
        <taxon>Dothideomycetes</taxon>
        <taxon>Dothideomycetidae</taxon>
        <taxon>Mycosphaerellales</taxon>
        <taxon>Teratosphaeriaceae</taxon>
        <taxon>Neohortaea</taxon>
    </lineage>
</organism>